<evidence type="ECO:0000313" key="3">
    <source>
        <dbReference type="EMBL" id="CAF1237938.1"/>
    </source>
</evidence>
<dbReference type="Proteomes" id="UP000663852">
    <property type="component" value="Unassembled WGS sequence"/>
</dbReference>
<keyword evidence="1" id="KW-1133">Transmembrane helix</keyword>
<proteinExistence type="predicted"/>
<dbReference type="AlphaFoldDB" id="A0A815T2V0"/>
<dbReference type="Proteomes" id="UP000663828">
    <property type="component" value="Unassembled WGS sequence"/>
</dbReference>
<name>A0A815T2V0_ADIRI</name>
<comment type="caution">
    <text evidence="4">The sequence shown here is derived from an EMBL/GenBank/DDBJ whole genome shotgun (WGS) entry which is preliminary data.</text>
</comment>
<feature type="signal peptide" evidence="2">
    <location>
        <begin position="1"/>
        <end position="19"/>
    </location>
</feature>
<reference evidence="4" key="1">
    <citation type="submission" date="2021-02" db="EMBL/GenBank/DDBJ databases">
        <authorList>
            <person name="Nowell W R."/>
        </authorList>
    </citation>
    <scope>NUCLEOTIDE SEQUENCE</scope>
</reference>
<dbReference type="OrthoDB" id="9986456at2759"/>
<accession>A0A815T2V0</accession>
<evidence type="ECO:0000313" key="6">
    <source>
        <dbReference type="Proteomes" id="UP000663852"/>
    </source>
</evidence>
<evidence type="ECO:0000313" key="5">
    <source>
        <dbReference type="Proteomes" id="UP000663828"/>
    </source>
</evidence>
<evidence type="ECO:0000313" key="4">
    <source>
        <dbReference type="EMBL" id="CAF1502077.1"/>
    </source>
</evidence>
<evidence type="ECO:0000256" key="2">
    <source>
        <dbReference type="SAM" id="SignalP"/>
    </source>
</evidence>
<keyword evidence="1" id="KW-0812">Transmembrane</keyword>
<feature type="chain" id="PRO_5036228887" evidence="2">
    <location>
        <begin position="20"/>
        <end position="183"/>
    </location>
</feature>
<gene>
    <name evidence="4" type="ORF">EDS130_LOCUS42694</name>
    <name evidence="3" type="ORF">XAT740_LOCUS25581</name>
</gene>
<keyword evidence="2" id="KW-0732">Signal</keyword>
<dbReference type="EMBL" id="CAJNOJ010000640">
    <property type="protein sequence ID" value="CAF1502077.1"/>
    <property type="molecule type" value="Genomic_DNA"/>
</dbReference>
<keyword evidence="5" id="KW-1185">Reference proteome</keyword>
<sequence length="183" mass="20864">MRPTILVIITMFLSLHSDGQHLISSNRTNLCRRTMTLQQILELLNHHSCHSILIQVNQHIHKRNTDAGNLDVHALQTTINDHRTMINYLINNSINATYVADAISNHHSKTGPIFSSWRDIIDICTVLLLLGFIIYYGIFRTGFGPCDKLISCFCRPVIERAQNQLPQQQPAPISRINHSYSPQ</sequence>
<evidence type="ECO:0000256" key="1">
    <source>
        <dbReference type="SAM" id="Phobius"/>
    </source>
</evidence>
<protein>
    <submittedName>
        <fullName evidence="4">Uncharacterized protein</fullName>
    </submittedName>
</protein>
<organism evidence="4 6">
    <name type="scientific">Adineta ricciae</name>
    <name type="common">Rotifer</name>
    <dbReference type="NCBI Taxonomy" id="249248"/>
    <lineage>
        <taxon>Eukaryota</taxon>
        <taxon>Metazoa</taxon>
        <taxon>Spiralia</taxon>
        <taxon>Gnathifera</taxon>
        <taxon>Rotifera</taxon>
        <taxon>Eurotatoria</taxon>
        <taxon>Bdelloidea</taxon>
        <taxon>Adinetida</taxon>
        <taxon>Adinetidae</taxon>
        <taxon>Adineta</taxon>
    </lineage>
</organism>
<dbReference type="EMBL" id="CAJNOR010002035">
    <property type="protein sequence ID" value="CAF1237938.1"/>
    <property type="molecule type" value="Genomic_DNA"/>
</dbReference>
<keyword evidence="1" id="KW-0472">Membrane</keyword>
<feature type="transmembrane region" description="Helical" evidence="1">
    <location>
        <begin position="120"/>
        <end position="139"/>
    </location>
</feature>